<comment type="caution">
    <text evidence="2">The sequence shown here is derived from an EMBL/GenBank/DDBJ whole genome shotgun (WGS) entry which is preliminary data.</text>
</comment>
<dbReference type="EMBL" id="QGKX02001521">
    <property type="protein sequence ID" value="KAF3510203.1"/>
    <property type="molecule type" value="Genomic_DNA"/>
</dbReference>
<dbReference type="AlphaFoldDB" id="A0A8S9PBD9"/>
<evidence type="ECO:0000313" key="3">
    <source>
        <dbReference type="Proteomes" id="UP000712600"/>
    </source>
</evidence>
<reference evidence="2" key="1">
    <citation type="submission" date="2019-12" db="EMBL/GenBank/DDBJ databases">
        <title>Genome sequencing and annotation of Brassica cretica.</title>
        <authorList>
            <person name="Studholme D.J."/>
            <person name="Sarris P."/>
        </authorList>
    </citation>
    <scope>NUCLEOTIDE SEQUENCE</scope>
    <source>
        <strain evidence="2">PFS-109/04</strain>
        <tissue evidence="2">Leaf</tissue>
    </source>
</reference>
<feature type="region of interest" description="Disordered" evidence="1">
    <location>
        <begin position="71"/>
        <end position="144"/>
    </location>
</feature>
<sequence length="176" mass="19908">MNESEIREELEKAASGHQSRMKKIFWVKELKMFDSKICFHRLHRPSVHNQSLLLLKKVKVIVKMRGLLEEMRETNPKRPRRQKKTQSQPSINAPDVTSSCPKASTIPSSSTATDAATWPPSTGRGRGRDRGRPPGRGQARREVVPRGHGVYISLFTDRVFEVYGDRSRVVGSASTE</sequence>
<protein>
    <submittedName>
        <fullName evidence="2">Uncharacterized protein</fullName>
    </submittedName>
</protein>
<accession>A0A8S9PBD9</accession>
<organism evidence="2 3">
    <name type="scientific">Brassica cretica</name>
    <name type="common">Mustard</name>
    <dbReference type="NCBI Taxonomy" id="69181"/>
    <lineage>
        <taxon>Eukaryota</taxon>
        <taxon>Viridiplantae</taxon>
        <taxon>Streptophyta</taxon>
        <taxon>Embryophyta</taxon>
        <taxon>Tracheophyta</taxon>
        <taxon>Spermatophyta</taxon>
        <taxon>Magnoliopsida</taxon>
        <taxon>eudicotyledons</taxon>
        <taxon>Gunneridae</taxon>
        <taxon>Pentapetalae</taxon>
        <taxon>rosids</taxon>
        <taxon>malvids</taxon>
        <taxon>Brassicales</taxon>
        <taxon>Brassicaceae</taxon>
        <taxon>Brassiceae</taxon>
        <taxon>Brassica</taxon>
    </lineage>
</organism>
<feature type="compositionally biased region" description="Polar residues" evidence="1">
    <location>
        <begin position="85"/>
        <end position="114"/>
    </location>
</feature>
<evidence type="ECO:0000313" key="2">
    <source>
        <dbReference type="EMBL" id="KAF3510203.1"/>
    </source>
</evidence>
<dbReference type="Proteomes" id="UP000712600">
    <property type="component" value="Unassembled WGS sequence"/>
</dbReference>
<gene>
    <name evidence="2" type="ORF">F2Q69_00004772</name>
</gene>
<name>A0A8S9PBD9_BRACR</name>
<proteinExistence type="predicted"/>
<evidence type="ECO:0000256" key="1">
    <source>
        <dbReference type="SAM" id="MobiDB-lite"/>
    </source>
</evidence>